<dbReference type="GO" id="GO:0003723">
    <property type="term" value="F:RNA binding"/>
    <property type="evidence" value="ECO:0007669"/>
    <property type="project" value="UniProtKB-KW"/>
</dbReference>
<evidence type="ECO:0000259" key="2">
    <source>
        <dbReference type="SMART" id="SM00363"/>
    </source>
</evidence>
<dbReference type="Proteomes" id="UP000239471">
    <property type="component" value="Unassembled WGS sequence"/>
</dbReference>
<dbReference type="CDD" id="cd00165">
    <property type="entry name" value="S4"/>
    <property type="match status" value="1"/>
</dbReference>
<reference evidence="3 4" key="1">
    <citation type="submission" date="2018-03" db="EMBL/GenBank/DDBJ databases">
        <title>Genome sequence of Clostridium vincentii DSM 10228.</title>
        <authorList>
            <person name="Poehlein A."/>
            <person name="Daniel R."/>
        </authorList>
    </citation>
    <scope>NUCLEOTIDE SEQUENCE [LARGE SCALE GENOMIC DNA]</scope>
    <source>
        <strain evidence="3 4">DSM 10228</strain>
    </source>
</reference>
<dbReference type="Pfam" id="PF17774">
    <property type="entry name" value="YlmH_RBD"/>
    <property type="match status" value="1"/>
</dbReference>
<dbReference type="Pfam" id="PF01479">
    <property type="entry name" value="S4"/>
    <property type="match status" value="1"/>
</dbReference>
<dbReference type="SUPFAM" id="SSF55174">
    <property type="entry name" value="Alpha-L RNA-binding motif"/>
    <property type="match status" value="1"/>
</dbReference>
<feature type="domain" description="RNA-binding S4" evidence="2">
    <location>
        <begin position="179"/>
        <end position="239"/>
    </location>
</feature>
<dbReference type="InterPro" id="IPR012677">
    <property type="entry name" value="Nucleotide-bd_a/b_plait_sf"/>
</dbReference>
<dbReference type="EMBL" id="PVXQ01000011">
    <property type="protein sequence ID" value="PRR82935.1"/>
    <property type="molecule type" value="Genomic_DNA"/>
</dbReference>
<dbReference type="OrthoDB" id="9812787at2"/>
<dbReference type="Gene3D" id="3.10.290.10">
    <property type="entry name" value="RNA-binding S4 domain"/>
    <property type="match status" value="1"/>
</dbReference>
<keyword evidence="1" id="KW-0694">RNA-binding</keyword>
<organism evidence="3 4">
    <name type="scientific">Clostridium vincentii</name>
    <dbReference type="NCBI Taxonomy" id="52704"/>
    <lineage>
        <taxon>Bacteria</taxon>
        <taxon>Bacillati</taxon>
        <taxon>Bacillota</taxon>
        <taxon>Clostridia</taxon>
        <taxon>Eubacteriales</taxon>
        <taxon>Clostridiaceae</taxon>
        <taxon>Clostridium</taxon>
    </lineage>
</organism>
<protein>
    <recommendedName>
        <fullName evidence="2">RNA-binding S4 domain-containing protein</fullName>
    </recommendedName>
</protein>
<gene>
    <name evidence="3" type="ORF">CLVI_13780</name>
</gene>
<evidence type="ECO:0000256" key="1">
    <source>
        <dbReference type="PROSITE-ProRule" id="PRU00182"/>
    </source>
</evidence>
<proteinExistence type="predicted"/>
<dbReference type="PROSITE" id="PS50889">
    <property type="entry name" value="S4"/>
    <property type="match status" value="1"/>
</dbReference>
<dbReference type="SMART" id="SM00363">
    <property type="entry name" value="S4"/>
    <property type="match status" value="1"/>
</dbReference>
<evidence type="ECO:0000313" key="3">
    <source>
        <dbReference type="EMBL" id="PRR82935.1"/>
    </source>
</evidence>
<dbReference type="Gene3D" id="3.30.70.330">
    <property type="match status" value="1"/>
</dbReference>
<dbReference type="AlphaFoldDB" id="A0A2T0BGB6"/>
<evidence type="ECO:0000313" key="4">
    <source>
        <dbReference type="Proteomes" id="UP000239471"/>
    </source>
</evidence>
<sequence>MDKNTILKNFGEDDRADVINLYDKFVLSENRDISLFGNNFYSPNVWKYFERFLTNKDFIVSSYGFFEEAERKMISFNNRYDNLFPLKKIKIVTTSKFNTISHKDYLGAVLALGIKRNKIGDLLVKENFCYLPVCEGIHEFIVSNLTSIGSSPCLVQILEDDFIPPEPVFSEMIILVPSLRIDTIAAKLCNISRGKAQDAIDGGKVLIDYNTIKNKGEEVSVGQRITIRGSGKFILGDIVGNSRSGKFKVQIKKYT</sequence>
<dbReference type="RefSeq" id="WP_106059371.1">
    <property type="nucleotide sequence ID" value="NZ_PVXQ01000011.1"/>
</dbReference>
<dbReference type="InterPro" id="IPR036986">
    <property type="entry name" value="S4_RNA-bd_sf"/>
</dbReference>
<dbReference type="InterPro" id="IPR040591">
    <property type="entry name" value="RqcP2_RBD"/>
</dbReference>
<comment type="caution">
    <text evidence="3">The sequence shown here is derived from an EMBL/GenBank/DDBJ whole genome shotgun (WGS) entry which is preliminary data.</text>
</comment>
<dbReference type="InterPro" id="IPR002942">
    <property type="entry name" value="S4_RNA-bd"/>
</dbReference>
<accession>A0A2T0BGB6</accession>
<name>A0A2T0BGB6_9CLOT</name>
<keyword evidence="4" id="KW-1185">Reference proteome</keyword>